<sequence length="197" mass="21451">MTVEEDVRKNSKDIHELTVNVTRLATIVENSEKRHDSDMDVMKEAVQGISRLNERIGATVGMEKDIASMRETMAEQKGDIRTIRHDLNNALNAITGISIVNEKLNEATSTIAAQGAKIEGLESWRDKMDGAGIMGLNERVNKLELVNSNKDGKVAAFTGTAKGVWSFVSTPFWMAVTAVTVWILSGMYGGKGPIGGE</sequence>
<name>A0A2Z3GWM8_9BACT</name>
<protein>
    <submittedName>
        <fullName evidence="1">Uncharacterized protein</fullName>
    </submittedName>
</protein>
<dbReference type="AlphaFoldDB" id="A0A2Z3GWM8"/>
<evidence type="ECO:0000313" key="1">
    <source>
        <dbReference type="EMBL" id="AWM37011.1"/>
    </source>
</evidence>
<dbReference type="RefSeq" id="WP_010033307.1">
    <property type="nucleotide sequence ID" value="NZ_CP025958.1"/>
</dbReference>
<accession>A0A2Z3GWM8</accession>
<reference evidence="1 2" key="1">
    <citation type="submission" date="2018-01" db="EMBL/GenBank/DDBJ databases">
        <title>G. obscuriglobus.</title>
        <authorList>
            <person name="Franke J."/>
            <person name="Blomberg W."/>
            <person name="Selmecki A."/>
        </authorList>
    </citation>
    <scope>NUCLEOTIDE SEQUENCE [LARGE SCALE GENOMIC DNA]</scope>
    <source>
        <strain evidence="1 2">DSM 5831</strain>
    </source>
</reference>
<proteinExistence type="predicted"/>
<evidence type="ECO:0000313" key="2">
    <source>
        <dbReference type="Proteomes" id="UP000245802"/>
    </source>
</evidence>
<dbReference type="Proteomes" id="UP000245802">
    <property type="component" value="Chromosome"/>
</dbReference>
<organism evidence="1 2">
    <name type="scientific">Gemmata obscuriglobus</name>
    <dbReference type="NCBI Taxonomy" id="114"/>
    <lineage>
        <taxon>Bacteria</taxon>
        <taxon>Pseudomonadati</taxon>
        <taxon>Planctomycetota</taxon>
        <taxon>Planctomycetia</taxon>
        <taxon>Gemmatales</taxon>
        <taxon>Gemmataceae</taxon>
        <taxon>Gemmata</taxon>
    </lineage>
</organism>
<dbReference type="KEGG" id="gog:C1280_08250"/>
<dbReference type="EMBL" id="CP025958">
    <property type="protein sequence ID" value="AWM37011.1"/>
    <property type="molecule type" value="Genomic_DNA"/>
</dbReference>
<keyword evidence="2" id="KW-1185">Reference proteome</keyword>
<gene>
    <name evidence="1" type="ORF">C1280_08250</name>
</gene>